<reference evidence="1 2" key="1">
    <citation type="journal article" date="2023" name="Nucleic Acids Res.">
        <title>The hologenome of Daphnia magna reveals possible DNA methylation and microbiome-mediated evolution of the host genome.</title>
        <authorList>
            <person name="Chaturvedi A."/>
            <person name="Li X."/>
            <person name="Dhandapani V."/>
            <person name="Marshall H."/>
            <person name="Kissane S."/>
            <person name="Cuenca-Cambronero M."/>
            <person name="Asole G."/>
            <person name="Calvet F."/>
            <person name="Ruiz-Romero M."/>
            <person name="Marangio P."/>
            <person name="Guigo R."/>
            <person name="Rago D."/>
            <person name="Mirbahai L."/>
            <person name="Eastwood N."/>
            <person name="Colbourne J.K."/>
            <person name="Zhou J."/>
            <person name="Mallon E."/>
            <person name="Orsini L."/>
        </authorList>
    </citation>
    <scope>NUCLEOTIDE SEQUENCE [LARGE SCALE GENOMIC DNA]</scope>
    <source>
        <strain evidence="1">LRV0_1</strain>
    </source>
</reference>
<gene>
    <name evidence="1" type="ORF">OUZ56_007175</name>
</gene>
<comment type="caution">
    <text evidence="1">The sequence shown here is derived from an EMBL/GenBank/DDBJ whole genome shotgun (WGS) entry which is preliminary data.</text>
</comment>
<accession>A0ABQ9YXY5</accession>
<keyword evidence="2" id="KW-1185">Reference proteome</keyword>
<protein>
    <submittedName>
        <fullName evidence="1">Uncharacterized protein</fullName>
    </submittedName>
</protein>
<sequence>MLPFTTCFLGGSGERKFIVLTDMAVTVSTDNQLALSSRQADAPQQLCVPRIKEIFMGKFLRFSSNSIFGIENHWKEESNDRDEHV</sequence>
<dbReference type="Proteomes" id="UP001234178">
    <property type="component" value="Unassembled WGS sequence"/>
</dbReference>
<name>A0ABQ9YXY5_9CRUS</name>
<organism evidence="1 2">
    <name type="scientific">Daphnia magna</name>
    <dbReference type="NCBI Taxonomy" id="35525"/>
    <lineage>
        <taxon>Eukaryota</taxon>
        <taxon>Metazoa</taxon>
        <taxon>Ecdysozoa</taxon>
        <taxon>Arthropoda</taxon>
        <taxon>Crustacea</taxon>
        <taxon>Branchiopoda</taxon>
        <taxon>Diplostraca</taxon>
        <taxon>Cladocera</taxon>
        <taxon>Anomopoda</taxon>
        <taxon>Daphniidae</taxon>
        <taxon>Daphnia</taxon>
    </lineage>
</organism>
<dbReference type="EMBL" id="JAOYFB010000001">
    <property type="protein sequence ID" value="KAK4005465.1"/>
    <property type="molecule type" value="Genomic_DNA"/>
</dbReference>
<proteinExistence type="predicted"/>
<evidence type="ECO:0000313" key="2">
    <source>
        <dbReference type="Proteomes" id="UP001234178"/>
    </source>
</evidence>
<evidence type="ECO:0000313" key="1">
    <source>
        <dbReference type="EMBL" id="KAK4005465.1"/>
    </source>
</evidence>